<dbReference type="PANTHER" id="PTHR14149">
    <property type="entry name" value="RAS GTPASE-ACTIVATING PROTEIN WITH IQ MOTIF"/>
    <property type="match status" value="1"/>
</dbReference>
<dbReference type="SMART" id="SM00033">
    <property type="entry name" value="CH"/>
    <property type="match status" value="1"/>
</dbReference>
<dbReference type="GO" id="GO:0051015">
    <property type="term" value="F:actin filament binding"/>
    <property type="evidence" value="ECO:0007669"/>
    <property type="project" value="TreeGrafter"/>
</dbReference>
<dbReference type="Pfam" id="PF00612">
    <property type="entry name" value="IQ"/>
    <property type="match status" value="1"/>
</dbReference>
<dbReference type="GO" id="GO:0005938">
    <property type="term" value="C:cell cortex"/>
    <property type="evidence" value="ECO:0007669"/>
    <property type="project" value="TreeGrafter"/>
</dbReference>
<evidence type="ECO:0000259" key="5">
    <source>
        <dbReference type="PROSITE" id="PS51214"/>
    </source>
</evidence>
<feature type="domain" description="Calponin-homology (CH)" evidence="4">
    <location>
        <begin position="668"/>
        <end position="785"/>
    </location>
</feature>
<dbReference type="FunFam" id="1.10.418.10:FF:000013">
    <property type="entry name" value="IQ motif containing GTPase activating protein 1"/>
    <property type="match status" value="1"/>
</dbReference>
<dbReference type="PROSITE" id="PS50018">
    <property type="entry name" value="RAS_GTPASE_ACTIV_2"/>
    <property type="match status" value="1"/>
</dbReference>
<dbReference type="WBParaSite" id="PSAMB.scaffold2397size23441.g17647.t1">
    <property type="protein sequence ID" value="PSAMB.scaffold2397size23441.g17647.t1"/>
    <property type="gene ID" value="PSAMB.scaffold2397size23441.g17647"/>
</dbReference>
<dbReference type="InterPro" id="IPR016024">
    <property type="entry name" value="ARM-type_fold"/>
</dbReference>
<evidence type="ECO:0000259" key="4">
    <source>
        <dbReference type="PROSITE" id="PS50021"/>
    </source>
</evidence>
<accession>A0A914VRB6</accession>
<dbReference type="SMART" id="SM00323">
    <property type="entry name" value="RasGAP"/>
    <property type="match status" value="1"/>
</dbReference>
<dbReference type="InterPro" id="IPR000593">
    <property type="entry name" value="RasGAP_C"/>
</dbReference>
<dbReference type="PANTHER" id="PTHR14149:SF14">
    <property type="entry name" value="CALPONIN-HOMOLOGY (CH) DOMAIN-CONTAINING PROTEIN"/>
    <property type="match status" value="1"/>
</dbReference>
<dbReference type="Proteomes" id="UP000887566">
    <property type="component" value="Unplaced"/>
</dbReference>
<reference evidence="7" key="1">
    <citation type="submission" date="2022-11" db="UniProtKB">
        <authorList>
            <consortium name="WormBaseParasite"/>
        </authorList>
    </citation>
    <scope>IDENTIFICATION</scope>
</reference>
<evidence type="ECO:0000259" key="3">
    <source>
        <dbReference type="PROSITE" id="PS50018"/>
    </source>
</evidence>
<dbReference type="InterPro" id="IPR011989">
    <property type="entry name" value="ARM-like"/>
</dbReference>
<feature type="compositionally biased region" description="Basic and acidic residues" evidence="2">
    <location>
        <begin position="18"/>
        <end position="44"/>
    </location>
</feature>
<dbReference type="PROSITE" id="PS50096">
    <property type="entry name" value="IQ"/>
    <property type="match status" value="2"/>
</dbReference>
<keyword evidence="1" id="KW-0813">Transport</keyword>
<dbReference type="GO" id="GO:1903479">
    <property type="term" value="P:mitotic actomyosin contractile ring assembly actin filament organization"/>
    <property type="evidence" value="ECO:0007669"/>
    <property type="project" value="TreeGrafter"/>
</dbReference>
<evidence type="ECO:0000256" key="2">
    <source>
        <dbReference type="SAM" id="MobiDB-lite"/>
    </source>
</evidence>
<dbReference type="InterPro" id="IPR008936">
    <property type="entry name" value="Rho_GTPase_activation_prot"/>
</dbReference>
<dbReference type="GO" id="GO:0061608">
    <property type="term" value="F:nuclear import signal receptor activity"/>
    <property type="evidence" value="ECO:0007669"/>
    <property type="project" value="InterPro"/>
</dbReference>
<dbReference type="InterPro" id="IPR001715">
    <property type="entry name" value="CH_dom"/>
</dbReference>
<evidence type="ECO:0000313" key="6">
    <source>
        <dbReference type="Proteomes" id="UP000887566"/>
    </source>
</evidence>
<feature type="domain" description="IBB" evidence="5">
    <location>
        <begin position="1"/>
        <end position="56"/>
    </location>
</feature>
<dbReference type="PROSITE" id="PS51214">
    <property type="entry name" value="IBB"/>
    <property type="match status" value="1"/>
</dbReference>
<dbReference type="InterPro" id="IPR036872">
    <property type="entry name" value="CH_dom_sf"/>
</dbReference>
<dbReference type="SUPFAM" id="SSF47576">
    <property type="entry name" value="Calponin-homology domain, CH-domain"/>
    <property type="match status" value="1"/>
</dbReference>
<dbReference type="Pfam" id="PF03836">
    <property type="entry name" value="RasGAP_C"/>
    <property type="match status" value="1"/>
</dbReference>
<dbReference type="Pfam" id="PF16186">
    <property type="entry name" value="Arm_3"/>
    <property type="match status" value="1"/>
</dbReference>
<sequence>MPVEEHDSRRKQQYKNVAKHEDMRRRRTEGSLELRKQKKDDQLMKRRNVGVAADDTDLSDIDTTAVNDQPAAAPYPKLTPAEAVAILSNSPSLEQMSYTFEAIRRMLSRTREPPVQEIIDAGLLNALVQGLTVPDNKVQFEAAWALTNVVSGSSEQTFKAVEAGVVEPLVKLCCSPHLPVAEQATWAMANIAGDCGQLRDQVIAAGGAEALLFLTAKVKDLGVEFVRTMAWAYSNMCRHKNPQTSIDVLRKLAPGIAVLLSTSDKVVVQDSCWALSYMTDGPDEQIELALHAGVLPRVVELLDLEENAMIAPALRVLGNFVTGNDVLTQVVVDSGVLQNSVGKLIQTKSSAIVKECCWFISNVIAGTQTQIQAVIDANLLPLLIQVLDKGNFKCQYEAGWALANLAQGGTAQQVYRLYQLGAVGPMCRALLAKNSEFVINVLDTLFAILRASESIYPTELDKIRLAIEEAEGLDFMERLQEHENVKVYDTAYKIIDNFFNDEEEENKENMHLENMESVVAPSEGFQFYRDIDALADVPPTDVRTPAVGNNGAVTDGAFARYAGRRMSDYWANHSRPALDPRLHRCFGCAKAALIRARTRVRAQTLYFVIGDLRRALLFDPGPDAQFIFQPSVTMVERPPIEPYIEQPDRPSADDMDEKRKADLAYEYLCRLDEVRNWFSECLKDENIPVAVELEENLRNGVLLARMSNFFAPNVVPVKKIFDRDESRYRLEKRLEYRHTDNLMHWRRAMEHVGLPEVFYPDTTDIYDKKNMPKAIFCVHALAVHLHRRRMAPPIRDVSGNVAFTKEEIAMVAEALAQQGHKLPPFKEIGGILSEHLSADEVEIHAAVVAINEAVDSGDAAAVLEALENRKAGIDFVNKPHAESYLHALANAKESKVPSGDKSPNDSIEMYDVMLSRTEIQQVVNRVNADDALRRMDKALEEGSLGECLLNIHELQLPRVLQHASPLYFALLQAKRHAKGSPLTFEEVAEIVHAANAAAAVKVAVVSGDADSLIEALLDPALALEHVDRSNATVYLEHLAVLYEAKRSDPKNSLLTADEIQQAIDAANVPKSPEQLRAVALDKLRHAAKANDLKTIAEILSDERLGLKDFDDASLPVYAAHLKNAVEGSEETEEGTLLSMDEIQDIITLSNVEVSEAVAAARATAEVNAALVDRDSVRVVETLLAHSDSLSADVRPEVCERYGTNLAERQWAKRNAATEGEGGEQEGEWLIHEMASGPLFLNVTTGHVCFEHHSDVTPITWYLSQPEIKDSLTATNEKFDQYYTENEEQVTKVQSQVRAYMARKHFKEDQQRRQSQDEAARKIQNFYRKHQSVKDYQTFKQSDKPSLRVVRTFASLLVRTELDYEEEMTTERLKAQIAKQIQSNRKLEEDIAVMDMKIGLLVKNRLSIDEVLQHGEKLDERSRRNSTNGDHPVAPIRQKSFMNKGYRDRLIAYQHLFYHLQTEPEYLTRLLLGMHSGKLNRVIDSVVLPLFSYATQRREEYLLLNLLKMALEEEINQKIKRLDQICSPEVPMVVPRIIVMLSRHVHGEALLRELLKPSVEELLGDSEKSEHLNTDPLEIYKYVVGPPTKGMTAQQAADDPAVAQVLLKAINYLVEWADKFRIVIANGKEKIPYGLRYMSKVMKNALHAKFPQESEKEILKAVGRLVYDEFISPAISSPDSVHIIEKDRAISQLDRKKLASVAKLLQYGSANKGYGDDKSYLTPLNPHIKRFHSDFRTYLSEICNVPEPEEKFGIDRYNDYTVVNKPTVFLALGDLLFFHGVLLEFRQLIAPDKQDPMNAMIDEAGVKVPRVQDIAGQQDSAEVEQMQLTLTLSPKRSPVLADGQDEDRQLFLATKKYVLDLLLSQSGDSLTAMLNTPATVQEEQAHRDHVQKTGGSSIEEFKSLEAKKEHMRANLRTLEAKGLVSSSDDYQAIVSAIAADIRKERKYRDVRRTELEHLRDTAGRLDAKRRFFNDQVDKYNEYLDTCLDNLNRNNTRASIRLDSAKAKKVMKKRQSIDAVRSVKYSAEKLERKGILLKIDGLDSFKQYSKYQFEFKSSESPGLFEIFMKSSSEPVLKEEVRFQDLLQKQYEGESEVVVLGKVHFSVDELIFALNKKFYAQS</sequence>
<dbReference type="Gene3D" id="1.10.418.10">
    <property type="entry name" value="Calponin-like domain"/>
    <property type="match status" value="1"/>
</dbReference>
<evidence type="ECO:0000313" key="7">
    <source>
        <dbReference type="WBParaSite" id="PSAMB.scaffold2397size23441.g17647.t1"/>
    </source>
</evidence>
<dbReference type="InterPro" id="IPR032413">
    <property type="entry name" value="Arm_3"/>
</dbReference>
<name>A0A914VRB6_9BILA</name>
<dbReference type="Pfam" id="PF00307">
    <property type="entry name" value="CH"/>
    <property type="match status" value="1"/>
</dbReference>
<dbReference type="SMART" id="SM00185">
    <property type="entry name" value="ARM"/>
    <property type="match status" value="8"/>
</dbReference>
<dbReference type="Pfam" id="PF00514">
    <property type="entry name" value="Arm"/>
    <property type="match status" value="3"/>
</dbReference>
<dbReference type="GO" id="GO:0005096">
    <property type="term" value="F:GTPase activator activity"/>
    <property type="evidence" value="ECO:0007669"/>
    <property type="project" value="TreeGrafter"/>
</dbReference>
<dbReference type="GO" id="GO:0005516">
    <property type="term" value="F:calmodulin binding"/>
    <property type="evidence" value="ECO:0007669"/>
    <property type="project" value="TreeGrafter"/>
</dbReference>
<protein>
    <submittedName>
        <fullName evidence="7">Uncharacterized protein</fullName>
    </submittedName>
</protein>
<dbReference type="GO" id="GO:0006606">
    <property type="term" value="P:protein import into nucleus"/>
    <property type="evidence" value="ECO:0007669"/>
    <property type="project" value="InterPro"/>
</dbReference>
<proteinExistence type="predicted"/>
<dbReference type="InterPro" id="IPR000048">
    <property type="entry name" value="IQ_motif_EF-hand-BS"/>
</dbReference>
<dbReference type="PROSITE" id="PS50021">
    <property type="entry name" value="CH"/>
    <property type="match status" value="1"/>
</dbReference>
<dbReference type="Gene3D" id="1.25.10.10">
    <property type="entry name" value="Leucine-rich Repeat Variant"/>
    <property type="match status" value="1"/>
</dbReference>
<dbReference type="SUPFAM" id="SSF143885">
    <property type="entry name" value="RGC domain-like"/>
    <property type="match status" value="1"/>
</dbReference>
<feature type="compositionally biased region" description="Basic and acidic residues" evidence="2">
    <location>
        <begin position="1"/>
        <end position="10"/>
    </location>
</feature>
<organism evidence="6 7">
    <name type="scientific">Plectus sambesii</name>
    <dbReference type="NCBI Taxonomy" id="2011161"/>
    <lineage>
        <taxon>Eukaryota</taxon>
        <taxon>Metazoa</taxon>
        <taxon>Ecdysozoa</taxon>
        <taxon>Nematoda</taxon>
        <taxon>Chromadorea</taxon>
        <taxon>Plectida</taxon>
        <taxon>Plectina</taxon>
        <taxon>Plectoidea</taxon>
        <taxon>Plectidae</taxon>
        <taxon>Plectus</taxon>
    </lineage>
</organism>
<evidence type="ECO:0000256" key="1">
    <source>
        <dbReference type="PROSITE-ProRule" id="PRU00561"/>
    </source>
</evidence>
<feature type="domain" description="Ras-GAP" evidence="3">
    <location>
        <begin position="1484"/>
        <end position="1709"/>
    </location>
</feature>
<dbReference type="SMART" id="SM00015">
    <property type="entry name" value="IQ"/>
    <property type="match status" value="2"/>
</dbReference>
<dbReference type="Pfam" id="PF00616">
    <property type="entry name" value="RasGAP"/>
    <property type="match status" value="1"/>
</dbReference>
<dbReference type="SUPFAM" id="SSF48350">
    <property type="entry name" value="GTPase activation domain, GAP"/>
    <property type="match status" value="1"/>
</dbReference>
<feature type="region of interest" description="Disordered" evidence="2">
    <location>
        <begin position="1"/>
        <end position="51"/>
    </location>
</feature>
<dbReference type="InterPro" id="IPR000225">
    <property type="entry name" value="Armadillo"/>
</dbReference>
<dbReference type="Gene3D" id="1.10.506.10">
    <property type="entry name" value="GTPase Activation - p120gap, domain 1"/>
    <property type="match status" value="1"/>
</dbReference>
<dbReference type="Pfam" id="PF01749">
    <property type="entry name" value="IBB"/>
    <property type="match status" value="1"/>
</dbReference>
<dbReference type="InterPro" id="IPR001936">
    <property type="entry name" value="RasGAP_dom"/>
</dbReference>
<dbReference type="InterPro" id="IPR036975">
    <property type="entry name" value="Importin-a_IBB_sf"/>
</dbReference>
<dbReference type="Gene3D" id="1.20.5.190">
    <property type="match status" value="1"/>
</dbReference>
<dbReference type="Gene3D" id="1.20.5.690">
    <property type="entry name" value="Importin-alpha, importin-beta-binding domain"/>
    <property type="match status" value="1"/>
</dbReference>
<dbReference type="SUPFAM" id="SSF48371">
    <property type="entry name" value="ARM repeat"/>
    <property type="match status" value="1"/>
</dbReference>
<keyword evidence="6" id="KW-1185">Reference proteome</keyword>
<dbReference type="InterPro" id="IPR002652">
    <property type="entry name" value="Importin-a_IBB"/>
</dbReference>